<gene>
    <name evidence="5" type="ORF">CANINC_003273</name>
</gene>
<feature type="region of interest" description="Disordered" evidence="3">
    <location>
        <begin position="447"/>
        <end position="467"/>
    </location>
</feature>
<evidence type="ECO:0000313" key="5">
    <source>
        <dbReference type="EMBL" id="TID22498.1"/>
    </source>
</evidence>
<evidence type="ECO:0000256" key="2">
    <source>
        <dbReference type="ARBA" id="ARBA00022840"/>
    </source>
</evidence>
<evidence type="ECO:0000256" key="1">
    <source>
        <dbReference type="ARBA" id="ARBA00022741"/>
    </source>
</evidence>
<dbReference type="STRING" id="52247.A0A4V4NFG9"/>
<organism evidence="5 6">
    <name type="scientific">Pichia inconspicua</name>
    <dbReference type="NCBI Taxonomy" id="52247"/>
    <lineage>
        <taxon>Eukaryota</taxon>
        <taxon>Fungi</taxon>
        <taxon>Dikarya</taxon>
        <taxon>Ascomycota</taxon>
        <taxon>Saccharomycotina</taxon>
        <taxon>Pichiomycetes</taxon>
        <taxon>Pichiales</taxon>
        <taxon>Pichiaceae</taxon>
        <taxon>Pichia</taxon>
    </lineage>
</organism>
<keyword evidence="1" id="KW-0547">Nucleotide-binding</keyword>
<feature type="compositionally biased region" description="Polar residues" evidence="3">
    <location>
        <begin position="447"/>
        <end position="465"/>
    </location>
</feature>
<dbReference type="GO" id="GO:0005524">
    <property type="term" value="F:ATP binding"/>
    <property type="evidence" value="ECO:0007669"/>
    <property type="project" value="UniProtKB-KW"/>
</dbReference>
<dbReference type="OrthoDB" id="1861185at2759"/>
<dbReference type="Gene3D" id="3.40.50.300">
    <property type="entry name" value="P-loop containing nucleotide triphosphate hydrolases"/>
    <property type="match status" value="1"/>
</dbReference>
<dbReference type="GO" id="GO:0006312">
    <property type="term" value="P:mitotic recombination"/>
    <property type="evidence" value="ECO:0007669"/>
    <property type="project" value="TreeGrafter"/>
</dbReference>
<dbReference type="GO" id="GO:0042148">
    <property type="term" value="P:DNA strand invasion"/>
    <property type="evidence" value="ECO:0007669"/>
    <property type="project" value="TreeGrafter"/>
</dbReference>
<dbReference type="InterPro" id="IPR013632">
    <property type="entry name" value="Rad51_C"/>
</dbReference>
<dbReference type="AlphaFoldDB" id="A0A4V4NFG9"/>
<protein>
    <recommendedName>
        <fullName evidence="4">RecA family profile 1 domain-containing protein</fullName>
    </recommendedName>
</protein>
<dbReference type="GO" id="GO:0000730">
    <property type="term" value="P:DNA recombinase assembly"/>
    <property type="evidence" value="ECO:0007669"/>
    <property type="project" value="TreeGrafter"/>
</dbReference>
<evidence type="ECO:0000256" key="3">
    <source>
        <dbReference type="SAM" id="MobiDB-lite"/>
    </source>
</evidence>
<dbReference type="GO" id="GO:0061982">
    <property type="term" value="P:meiosis I cell cycle process"/>
    <property type="evidence" value="ECO:0007669"/>
    <property type="project" value="UniProtKB-ARBA"/>
</dbReference>
<keyword evidence="2" id="KW-0067">ATP-binding</keyword>
<dbReference type="InterPro" id="IPR027417">
    <property type="entry name" value="P-loop_NTPase"/>
</dbReference>
<comment type="caution">
    <text evidence="5">The sequence shown here is derived from an EMBL/GenBank/DDBJ whole genome shotgun (WGS) entry which is preliminary data.</text>
</comment>
<dbReference type="GO" id="GO:0003697">
    <property type="term" value="F:single-stranded DNA binding"/>
    <property type="evidence" value="ECO:0007669"/>
    <property type="project" value="TreeGrafter"/>
</dbReference>
<dbReference type="Pfam" id="PF08423">
    <property type="entry name" value="Rad51"/>
    <property type="match status" value="1"/>
</dbReference>
<proteinExistence type="predicted"/>
<dbReference type="GO" id="GO:0140664">
    <property type="term" value="F:ATP-dependent DNA damage sensor activity"/>
    <property type="evidence" value="ECO:0007669"/>
    <property type="project" value="InterPro"/>
</dbReference>
<feature type="domain" description="RecA family profile 1" evidence="4">
    <location>
        <begin position="85"/>
        <end position="281"/>
    </location>
</feature>
<reference evidence="5 6" key="1">
    <citation type="journal article" date="2019" name="Front. Genet.">
        <title>Whole-Genome Sequencing of the Opportunistic Yeast Pathogen Candida inconspicua Uncovers Its Hybrid Origin.</title>
        <authorList>
            <person name="Mixao V."/>
            <person name="Hansen A.P."/>
            <person name="Saus E."/>
            <person name="Boekhout T."/>
            <person name="Lass-Florl C."/>
            <person name="Gabaldon T."/>
        </authorList>
    </citation>
    <scope>NUCLEOTIDE SEQUENCE [LARGE SCALE GENOMIC DNA]</scope>
    <source>
        <strain evidence="5 6">CBS 180</strain>
    </source>
</reference>
<evidence type="ECO:0000259" key="4">
    <source>
        <dbReference type="PROSITE" id="PS50162"/>
    </source>
</evidence>
<sequence>MDIHNYLDESHNFNDSTDAKLLSSFRRNQISTCELLLSSTNTVSRKLNKSDSIIQNFVKEFESQKLQSILKTIKTPLQNQSEGNSPNFFSTGDESIDTALNGGIPLGYLIEVSGRSSCGKTNFVLALSITIQLPLEFGGLGQSVFSESSENDNNIKTLYIPTESHLPTDRLTQIVENYSNLLQTNGISKERICCFPKLDNVVTCSKVMADLDEQDHILRYQVPVMLERDPFIKLLIIDSLTHHLRADLPGYKQADYVMKMCHNLKLLSKKYGITIIITNQVSDKPVNGLYTADNDMLWKLNMEYQLSWTNGWDDVGIIYRQLMKSEGVIDEAGRSFEKLEYLDEVHKSFKGQSTNLDDMSLDEYSSFSSTQQKQDLKNLLKSERKRLFDNTYKVKVSGIGTRPALGLPLLNNIDMRIVLSKEYSPILNEQLIDEFSVELGIDGSFNQEENLSQTNDGPLITSTQRTSDKPDNHQLLAALESNSYLNNYNFESYRIMKENYFIIRMVRYSSKYLQITNKRFHGQYIQVPKLHFVNIENTTHSELIVKRPETSSSPPTMSQIDLQYAHHNREEIGEPRHGIIRISTLPSWYERLDSPSSYSLLDDHSFKEASALYRSFQRCYARLLASFTDNYLSLPDYRLKELQAKLPNQELAENIQQQLVKINVAARRFTELSSNTYTLYQRLKINRLTPPFYLHQQFLINLQEENIEKLIDLYFELPEPRPLYLKREEFEKLMRILLRLKISGNHKLLLPKLVQLYDDVRTNGKGIQLTSFETTKYFSFLLNLWKEQGVPLDERFKRVLKMKETRGTNKLVFYPAMWNIFLSHFPFRVDEIMKLMANESGLTRSTAATFIKYLKSFDSLNNTLELMKLKKFHLDPFLLDLIVEKYIEFGKSKEAFEIIKTIINRFEDISDMNYVIPSKASQRIDIFRIDVLNKTLQQMHNYNPEMKFSWLKYKFKPSPFTLGKLLLSLDTYNRYKLLKIMLEHKIPLSNKHALKLVGQRHLNSLPFILRLVNESQPFNEQLHHAIDDVKYDTKYLEQFVHDRNDRIVETNEIFDLSVSIYKENENDENISSIKSDIAAELIKFEKYKAL</sequence>
<keyword evidence="6" id="KW-1185">Reference proteome</keyword>
<dbReference type="PANTHER" id="PTHR22942">
    <property type="entry name" value="RECA/RAD51/RADA DNA STRAND-PAIRING FAMILY MEMBER"/>
    <property type="match status" value="1"/>
</dbReference>
<dbReference type="SUPFAM" id="SSF52540">
    <property type="entry name" value="P-loop containing nucleoside triphosphate hydrolases"/>
    <property type="match status" value="1"/>
</dbReference>
<dbReference type="GO" id="GO:0000150">
    <property type="term" value="F:DNA strand exchange activity"/>
    <property type="evidence" value="ECO:0007669"/>
    <property type="project" value="TreeGrafter"/>
</dbReference>
<dbReference type="PANTHER" id="PTHR22942:SF66">
    <property type="entry name" value="RE19845P"/>
    <property type="match status" value="1"/>
</dbReference>
<dbReference type="EMBL" id="SELW01000541">
    <property type="protein sequence ID" value="TID22498.1"/>
    <property type="molecule type" value="Genomic_DNA"/>
</dbReference>
<dbReference type="GO" id="GO:0003690">
    <property type="term" value="F:double-stranded DNA binding"/>
    <property type="evidence" value="ECO:0007669"/>
    <property type="project" value="TreeGrafter"/>
</dbReference>
<name>A0A4V4NFG9_9ASCO</name>
<dbReference type="InterPro" id="IPR020588">
    <property type="entry name" value="RecA_ATP-bd"/>
</dbReference>
<evidence type="ECO:0000313" key="6">
    <source>
        <dbReference type="Proteomes" id="UP000307173"/>
    </source>
</evidence>
<dbReference type="PROSITE" id="PS50162">
    <property type="entry name" value="RECA_2"/>
    <property type="match status" value="1"/>
</dbReference>
<accession>A0A4V4NFG9</accession>
<dbReference type="Proteomes" id="UP000307173">
    <property type="component" value="Unassembled WGS sequence"/>
</dbReference>